<dbReference type="EMBL" id="HBUF01289060">
    <property type="protein sequence ID" value="CAG6688855.1"/>
    <property type="molecule type" value="Transcribed_RNA"/>
</dbReference>
<protein>
    <submittedName>
        <fullName evidence="1">Uncharacterized protein</fullName>
    </submittedName>
</protein>
<dbReference type="EMBL" id="HBUF01646554">
    <property type="protein sequence ID" value="CAG6786036.1"/>
    <property type="molecule type" value="Transcribed_RNA"/>
</dbReference>
<accession>A0A8D8TI28</accession>
<evidence type="ECO:0000313" key="1">
    <source>
        <dbReference type="EMBL" id="CAG6688855.1"/>
    </source>
</evidence>
<reference evidence="1" key="1">
    <citation type="submission" date="2021-05" db="EMBL/GenBank/DDBJ databases">
        <authorList>
            <person name="Alioto T."/>
            <person name="Alioto T."/>
            <person name="Gomez Garrido J."/>
        </authorList>
    </citation>
    <scope>NUCLEOTIDE SEQUENCE</scope>
</reference>
<proteinExistence type="predicted"/>
<sequence length="105" mass="12999">MSDFDSATTTDMVLTELIYCQKLWHRKPKLETNLTYNFRCNRSHVLQRNEITLKTQLFNDFKRSQAKTYYIKRSTWKKNTYPFYLNKKHSKEMRKLCKPQWLFYK</sequence>
<dbReference type="EMBL" id="HBUF01289061">
    <property type="protein sequence ID" value="CAG6688856.1"/>
    <property type="molecule type" value="Transcribed_RNA"/>
</dbReference>
<organism evidence="1">
    <name type="scientific">Cacopsylla melanoneura</name>
    <dbReference type="NCBI Taxonomy" id="428564"/>
    <lineage>
        <taxon>Eukaryota</taxon>
        <taxon>Metazoa</taxon>
        <taxon>Ecdysozoa</taxon>
        <taxon>Arthropoda</taxon>
        <taxon>Hexapoda</taxon>
        <taxon>Insecta</taxon>
        <taxon>Pterygota</taxon>
        <taxon>Neoptera</taxon>
        <taxon>Paraneoptera</taxon>
        <taxon>Hemiptera</taxon>
        <taxon>Sternorrhyncha</taxon>
        <taxon>Psylloidea</taxon>
        <taxon>Psyllidae</taxon>
        <taxon>Psyllinae</taxon>
        <taxon>Cacopsylla</taxon>
    </lineage>
</organism>
<dbReference type="AlphaFoldDB" id="A0A8D8TI28"/>
<name>A0A8D8TI28_9HEMI</name>